<dbReference type="AlphaFoldDB" id="A0A563VM43"/>
<keyword evidence="1" id="KW-0042">Antenna complex</keyword>
<dbReference type="Proteomes" id="UP000320055">
    <property type="component" value="Unassembled WGS sequence"/>
</dbReference>
<dbReference type="Pfam" id="PF13769">
    <property type="entry name" value="Virulence_fact"/>
    <property type="match status" value="1"/>
</dbReference>
<dbReference type="Pfam" id="PF13646">
    <property type="entry name" value="HEAT_2"/>
    <property type="match status" value="1"/>
</dbReference>
<dbReference type="PANTHER" id="PTHR12697">
    <property type="entry name" value="PBS LYASE HEAT-LIKE PROTEIN"/>
    <property type="match status" value="1"/>
</dbReference>
<keyword evidence="2" id="KW-0605">Phycobilisome</keyword>
<dbReference type="InterPro" id="IPR014824">
    <property type="entry name" value="Nfu/NifU_N"/>
</dbReference>
<evidence type="ECO:0000259" key="3">
    <source>
        <dbReference type="SMART" id="SM00932"/>
    </source>
</evidence>
<sequence length="416" mass="46152">MINSVGKIKSNLSVFSCTLRKTTAMKLSNLETTPNPNSMKLNLDEQIVEKPLSLQRGKTLSNVPDKVFQLLDIEGVREVFLASNFITLTRHNNADWETILSRASGILGLAENADTEILNRSKDLSTSSLAETSKSLGLVEVAVLFFRCLPTQVKVIGAFEQARVNLPARFEQTLQRVIDATGANYVEERYWEPYPSRSGQPEEVAKMMVEEIASLIDEEELARLSERIITGSKTPTIIKEKAKPEDLLVLLGSSDWKTRLKAIQKLEINPQTFPALVQALEDPKATVRRWAAALLGSSERQEAIEPLSKLVLNDPIAVVRRTAGDALSDLGNVEAIPTMCLALEDSSSFVRWRAARFLNEVAESSSVEALQKALGDESEFDVRLEIEAALERVTSGGERQLPMWMRLNQTSEPLSD</sequence>
<reference evidence="4 5" key="1">
    <citation type="submission" date="2019-01" db="EMBL/GenBank/DDBJ databases">
        <authorList>
            <person name="Brito A."/>
        </authorList>
    </citation>
    <scope>NUCLEOTIDE SEQUENCE [LARGE SCALE GENOMIC DNA]</scope>
    <source>
        <strain evidence="4">1</strain>
    </source>
</reference>
<dbReference type="SMART" id="SM00932">
    <property type="entry name" value="Nfu_N"/>
    <property type="match status" value="1"/>
</dbReference>
<dbReference type="InterPro" id="IPR011989">
    <property type="entry name" value="ARM-like"/>
</dbReference>
<evidence type="ECO:0000313" key="5">
    <source>
        <dbReference type="Proteomes" id="UP000320055"/>
    </source>
</evidence>
<dbReference type="SMART" id="SM00567">
    <property type="entry name" value="EZ_HEAT"/>
    <property type="match status" value="4"/>
</dbReference>
<evidence type="ECO:0000256" key="1">
    <source>
        <dbReference type="ARBA" id="ARBA00022549"/>
    </source>
</evidence>
<dbReference type="InterPro" id="IPR004155">
    <property type="entry name" value="PBS_lyase_HEAT"/>
</dbReference>
<proteinExistence type="predicted"/>
<dbReference type="Pfam" id="PF08712">
    <property type="entry name" value="Nfu_N"/>
    <property type="match status" value="1"/>
</dbReference>
<dbReference type="EMBL" id="CAACVJ010000055">
    <property type="protein sequence ID" value="VEP12403.1"/>
    <property type="molecule type" value="Genomic_DNA"/>
</dbReference>
<dbReference type="Gene3D" id="3.30.1370.70">
    <property type="entry name" value="Scaffold protein Nfu/NifU, N-terminal domain"/>
    <property type="match status" value="1"/>
</dbReference>
<evidence type="ECO:0000313" key="4">
    <source>
        <dbReference type="EMBL" id="VEP12403.1"/>
    </source>
</evidence>
<feature type="domain" description="Scaffold protein Nfu/NifU N-terminal" evidence="3">
    <location>
        <begin position="28"/>
        <end position="112"/>
    </location>
</feature>
<organism evidence="4 5">
    <name type="scientific">Hyella patelloides LEGE 07179</name>
    <dbReference type="NCBI Taxonomy" id="945734"/>
    <lineage>
        <taxon>Bacteria</taxon>
        <taxon>Bacillati</taxon>
        <taxon>Cyanobacteriota</taxon>
        <taxon>Cyanophyceae</taxon>
        <taxon>Pleurocapsales</taxon>
        <taxon>Hyellaceae</taxon>
        <taxon>Hyella</taxon>
    </lineage>
</organism>
<protein>
    <submittedName>
        <fullName evidence="4">Scaffold protein Nfu/NifU</fullName>
    </submittedName>
</protein>
<dbReference type="GO" id="GO:0030089">
    <property type="term" value="C:phycobilisome"/>
    <property type="evidence" value="ECO:0007669"/>
    <property type="project" value="UniProtKB-KW"/>
</dbReference>
<dbReference type="InterPro" id="IPR036498">
    <property type="entry name" value="Nfu/NifU_N_sf"/>
</dbReference>
<dbReference type="SUPFAM" id="SSF48371">
    <property type="entry name" value="ARM repeat"/>
    <property type="match status" value="1"/>
</dbReference>
<accession>A0A563VM43</accession>
<dbReference type="GO" id="GO:0016491">
    <property type="term" value="F:oxidoreductase activity"/>
    <property type="evidence" value="ECO:0007669"/>
    <property type="project" value="TreeGrafter"/>
</dbReference>
<dbReference type="InterPro" id="IPR016024">
    <property type="entry name" value="ARM-type_fold"/>
</dbReference>
<evidence type="ECO:0000256" key="2">
    <source>
        <dbReference type="ARBA" id="ARBA00022738"/>
    </source>
</evidence>
<dbReference type="InterPro" id="IPR025989">
    <property type="entry name" value="Virulence_F_dom"/>
</dbReference>
<name>A0A563VM43_9CYAN</name>
<dbReference type="Gene3D" id="1.25.10.10">
    <property type="entry name" value="Leucine-rich Repeat Variant"/>
    <property type="match status" value="1"/>
</dbReference>
<dbReference type="SUPFAM" id="SSF110836">
    <property type="entry name" value="Hypothetical protein SAV1430"/>
    <property type="match status" value="1"/>
</dbReference>
<dbReference type="PANTHER" id="PTHR12697:SF37">
    <property type="entry name" value="CONSERVED VIRULENCE FACTOR C"/>
    <property type="match status" value="1"/>
</dbReference>
<keyword evidence="5" id="KW-1185">Reference proteome</keyword>
<gene>
    <name evidence="4" type="ORF">H1P_1480001</name>
</gene>